<keyword evidence="3" id="KW-1185">Reference proteome</keyword>
<keyword evidence="2" id="KW-0614">Plasmid</keyword>
<dbReference type="InterPro" id="IPR027417">
    <property type="entry name" value="P-loop_NTPase"/>
</dbReference>
<proteinExistence type="predicted"/>
<dbReference type="AlphaFoldDB" id="A0A810Q0R2"/>
<dbReference type="RefSeq" id="WP_212821080.1">
    <property type="nucleotide sequence ID" value="NZ_AP023416.1"/>
</dbReference>
<gene>
    <name evidence="2" type="ORF">MM35RIKEN_16680</name>
</gene>
<accession>A0A810Q0R2</accession>
<protein>
    <recommendedName>
        <fullName evidence="1">Terminase large subunit ribonuclease H-like domain-containing protein</fullName>
    </recommendedName>
</protein>
<dbReference type="KEGG" id="vfa:MM35RIKEN_16680"/>
<dbReference type="Proteomes" id="UP000681343">
    <property type="component" value="Plasmid pMM35_01"/>
</dbReference>
<organism evidence="2 3">
    <name type="scientific">Vescimonas fastidiosa</name>
    <dbReference type="NCBI Taxonomy" id="2714353"/>
    <lineage>
        <taxon>Bacteria</taxon>
        <taxon>Bacillati</taxon>
        <taxon>Bacillota</taxon>
        <taxon>Clostridia</taxon>
        <taxon>Eubacteriales</taxon>
        <taxon>Oscillospiraceae</taxon>
        <taxon>Vescimonas</taxon>
    </lineage>
</organism>
<evidence type="ECO:0000313" key="3">
    <source>
        <dbReference type="Proteomes" id="UP000681343"/>
    </source>
</evidence>
<geneLocation type="plasmid" evidence="2 3">
    <name>pMM35_01</name>
</geneLocation>
<dbReference type="Gene3D" id="3.30.420.240">
    <property type="match status" value="1"/>
</dbReference>
<evidence type="ECO:0000259" key="1">
    <source>
        <dbReference type="Pfam" id="PF22530"/>
    </source>
</evidence>
<dbReference type="InterPro" id="IPR054762">
    <property type="entry name" value="Gp19_RNaseH-like"/>
</dbReference>
<dbReference type="Gene3D" id="3.40.50.300">
    <property type="entry name" value="P-loop containing nucleotide triphosphate hydrolases"/>
    <property type="match status" value="1"/>
</dbReference>
<dbReference type="Pfam" id="PF22530">
    <property type="entry name" value="Terminase-T7_RNaseH-like"/>
    <property type="match status" value="1"/>
</dbReference>
<evidence type="ECO:0000313" key="2">
    <source>
        <dbReference type="EMBL" id="BCK79476.1"/>
    </source>
</evidence>
<feature type="domain" description="Terminase large subunit ribonuclease H-like" evidence="1">
    <location>
        <begin position="272"/>
        <end position="344"/>
    </location>
</feature>
<dbReference type="EMBL" id="AP023416">
    <property type="protein sequence ID" value="BCK79476.1"/>
    <property type="molecule type" value="Genomic_DNA"/>
</dbReference>
<reference evidence="2" key="1">
    <citation type="submission" date="2020-09" db="EMBL/GenBank/DDBJ databases">
        <title>New species isolated from human feces.</title>
        <authorList>
            <person name="Kitahara M."/>
            <person name="Shigeno Y."/>
            <person name="Shime M."/>
            <person name="Matsumoto Y."/>
            <person name="Nakamura S."/>
            <person name="Motooka D."/>
            <person name="Fukuoka S."/>
            <person name="Nishikawa H."/>
            <person name="Benno Y."/>
        </authorList>
    </citation>
    <scope>NUCLEOTIDE SEQUENCE</scope>
    <source>
        <strain evidence="2">MM35</strain>
        <plasmid evidence="2">pMM35_01</plasmid>
    </source>
</reference>
<name>A0A810Q0R2_9FIRM</name>
<sequence length="421" mass="47388">MTRIQAAELLIHNPIAFGHAVGFDKLGALHNAWIQDMVRGSEDKTLQAHRGSYKTTCVSIALAEIIVLLPNLKTLFMRKTDADVKEVVRQVRNLLLSPYMEALCEKIHGKPLILTTVSATEISTNLTADNKGTSQLVACGVNGSLTGKHFDRIFTDDIVNVQDRISRAERDHTKTIYQELQNIRNRGGRIFNTGTPWHKEDAFSMMPNIEKHDCYSTGLISGNELQAIKSSMTSSLFAANYELRHIASDDVIFDTPQMGAEPCLAEQGICHIDAAYGGDDYTAFTIARKKGTTYYLYGRLWHKHVDDCMDEIIRLRKSFNAGEIYCETNADKGYLAKALRAKGERAVTYHENMNKFLKITSYLKAEWRNVVFVAGTDDAYIDQICDYNENVEHDDAPDSAASIVKRLWNKRDSSDYVSILR</sequence>